<reference evidence="6 7" key="1">
    <citation type="submission" date="2019-09" db="EMBL/GenBank/DDBJ databases">
        <authorList>
            <person name="Chandra G."/>
            <person name="Truman W A."/>
        </authorList>
    </citation>
    <scope>NUCLEOTIDE SEQUENCE [LARGE SCALE GENOMIC DNA]</scope>
    <source>
        <strain evidence="6">PS928</strain>
    </source>
</reference>
<dbReference type="GO" id="GO:0003700">
    <property type="term" value="F:DNA-binding transcription factor activity"/>
    <property type="evidence" value="ECO:0007669"/>
    <property type="project" value="InterPro"/>
</dbReference>
<dbReference type="InterPro" id="IPR050950">
    <property type="entry name" value="HTH-type_LysR_regulators"/>
</dbReference>
<dbReference type="PANTHER" id="PTHR30419:SF8">
    <property type="entry name" value="NITROGEN ASSIMILATION TRANSCRIPTIONAL ACTIVATOR-RELATED"/>
    <property type="match status" value="1"/>
</dbReference>
<dbReference type="InterPro" id="IPR005119">
    <property type="entry name" value="LysR_subst-bd"/>
</dbReference>
<dbReference type="InterPro" id="IPR036388">
    <property type="entry name" value="WH-like_DNA-bd_sf"/>
</dbReference>
<gene>
    <name evidence="6" type="primary">cynR_8</name>
    <name evidence="6" type="ORF">PS928_06688</name>
</gene>
<proteinExistence type="inferred from homology"/>
<evidence type="ECO:0000256" key="1">
    <source>
        <dbReference type="ARBA" id="ARBA00009437"/>
    </source>
</evidence>
<keyword evidence="3" id="KW-0238">DNA-binding</keyword>
<dbReference type="SUPFAM" id="SSF46785">
    <property type="entry name" value="Winged helix' DNA-binding domain"/>
    <property type="match status" value="1"/>
</dbReference>
<dbReference type="Gene3D" id="3.40.190.290">
    <property type="match status" value="1"/>
</dbReference>
<sequence>MNFDLADLRGFLAVADLGSFSAAAQAMHLSQSALSRRVDKLEIALGVKLFERTTRRVELSTIGRGFVPRARNVLNELENALIGFHDLSHRLSGEVTIACVPSAVAYFLPDVIAQYHAKYPGIRIRVIDESSSTILTVVARGEADFGLTYIGTQDSEVVFQPLLEEDFIVALRVGHPLTARPSLTWDDLSGSDYISLAQGSGNRFLIDQALAKRDVCPRSFCEVKHVPALVSLVEAGLGIGVVPKLAMPADGHPTLVTRPLTDPYISRTLGLISRRGRALSPVAQLLFDLLMTRRKSSV</sequence>
<dbReference type="RefSeq" id="WP_150788418.1">
    <property type="nucleotide sequence ID" value="NZ_CABVJF010000051.1"/>
</dbReference>
<dbReference type="AlphaFoldDB" id="A0A5E7VV21"/>
<dbReference type="GO" id="GO:0003677">
    <property type="term" value="F:DNA binding"/>
    <property type="evidence" value="ECO:0007669"/>
    <property type="project" value="UniProtKB-KW"/>
</dbReference>
<comment type="similarity">
    <text evidence="1">Belongs to the LysR transcriptional regulatory family.</text>
</comment>
<dbReference type="PROSITE" id="PS50931">
    <property type="entry name" value="HTH_LYSR"/>
    <property type="match status" value="1"/>
</dbReference>
<evidence type="ECO:0000259" key="5">
    <source>
        <dbReference type="PROSITE" id="PS50931"/>
    </source>
</evidence>
<dbReference type="FunFam" id="1.10.10.10:FF:000001">
    <property type="entry name" value="LysR family transcriptional regulator"/>
    <property type="match status" value="1"/>
</dbReference>
<evidence type="ECO:0000256" key="3">
    <source>
        <dbReference type="ARBA" id="ARBA00023125"/>
    </source>
</evidence>
<evidence type="ECO:0000256" key="4">
    <source>
        <dbReference type="ARBA" id="ARBA00023163"/>
    </source>
</evidence>
<evidence type="ECO:0000256" key="2">
    <source>
        <dbReference type="ARBA" id="ARBA00023015"/>
    </source>
</evidence>
<dbReference type="GO" id="GO:0005829">
    <property type="term" value="C:cytosol"/>
    <property type="evidence" value="ECO:0007669"/>
    <property type="project" value="TreeGrafter"/>
</dbReference>
<evidence type="ECO:0000313" key="6">
    <source>
        <dbReference type="EMBL" id="VVQ26524.1"/>
    </source>
</evidence>
<evidence type="ECO:0000313" key="7">
    <source>
        <dbReference type="Proteomes" id="UP000381378"/>
    </source>
</evidence>
<dbReference type="Proteomes" id="UP000381378">
    <property type="component" value="Unassembled WGS sequence"/>
</dbReference>
<dbReference type="Pfam" id="PF03466">
    <property type="entry name" value="LysR_substrate"/>
    <property type="match status" value="1"/>
</dbReference>
<keyword evidence="4" id="KW-0804">Transcription</keyword>
<organism evidence="6 7">
    <name type="scientific">Pseudomonas fluorescens</name>
    <dbReference type="NCBI Taxonomy" id="294"/>
    <lineage>
        <taxon>Bacteria</taxon>
        <taxon>Pseudomonadati</taxon>
        <taxon>Pseudomonadota</taxon>
        <taxon>Gammaproteobacteria</taxon>
        <taxon>Pseudomonadales</taxon>
        <taxon>Pseudomonadaceae</taxon>
        <taxon>Pseudomonas</taxon>
    </lineage>
</organism>
<accession>A0A5E7VV21</accession>
<dbReference type="SUPFAM" id="SSF53850">
    <property type="entry name" value="Periplasmic binding protein-like II"/>
    <property type="match status" value="1"/>
</dbReference>
<dbReference type="OrthoDB" id="8437302at2"/>
<keyword evidence="2" id="KW-0805">Transcription regulation</keyword>
<dbReference type="PRINTS" id="PR00039">
    <property type="entry name" value="HTHLYSR"/>
</dbReference>
<dbReference type="InterPro" id="IPR036390">
    <property type="entry name" value="WH_DNA-bd_sf"/>
</dbReference>
<protein>
    <submittedName>
        <fullName evidence="6">HTH-type transcriptional regulator CynR</fullName>
    </submittedName>
</protein>
<dbReference type="Pfam" id="PF00126">
    <property type="entry name" value="HTH_1"/>
    <property type="match status" value="1"/>
</dbReference>
<dbReference type="InterPro" id="IPR000847">
    <property type="entry name" value="LysR_HTH_N"/>
</dbReference>
<dbReference type="CDD" id="cd08440">
    <property type="entry name" value="PBP2_LTTR_like_4"/>
    <property type="match status" value="1"/>
</dbReference>
<feature type="domain" description="HTH lysR-type" evidence="5">
    <location>
        <begin position="3"/>
        <end position="60"/>
    </location>
</feature>
<dbReference type="PANTHER" id="PTHR30419">
    <property type="entry name" value="HTH-TYPE TRANSCRIPTIONAL REGULATOR YBHD"/>
    <property type="match status" value="1"/>
</dbReference>
<dbReference type="Gene3D" id="1.10.10.10">
    <property type="entry name" value="Winged helix-like DNA-binding domain superfamily/Winged helix DNA-binding domain"/>
    <property type="match status" value="1"/>
</dbReference>
<dbReference type="EMBL" id="CABVJF010000051">
    <property type="protein sequence ID" value="VVQ26524.1"/>
    <property type="molecule type" value="Genomic_DNA"/>
</dbReference>
<name>A0A5E7VV21_PSEFL</name>